<keyword evidence="3" id="KW-1185">Reference proteome</keyword>
<evidence type="ECO:0000256" key="1">
    <source>
        <dbReference type="SAM" id="Coils"/>
    </source>
</evidence>
<evidence type="ECO:0000313" key="3">
    <source>
        <dbReference type="Proteomes" id="UP001230035"/>
    </source>
</evidence>
<comment type="caution">
    <text evidence="2">The sequence shown here is derived from an EMBL/GenBank/DDBJ whole genome shotgun (WGS) entry which is preliminary data.</text>
</comment>
<accession>A0ABT6XMN9</accession>
<sequence length="433" mass="51840">MKPKTKLQQEVWNLHQKLLSINEHEPYMISKHEFYYTTHYKNLICLECNHQWKPNQLWQEELVGVECPSCKKNLKKIKTENGGQAVRIITYGHAQVVDRFQVIRYFSCWKNMSKKKKPVYSTHRLFEEWTDYEKGKRVIVGQLACRYGDGFHGTYEVRYINNSGWRSNDYDIFASDYNFPRAEFIPIFQKYTLDCFDHECDYRVLMRKIQSCSKIETLLKTKQKELLQHAVHKDNKYYSYWPQIKIAMRQGYQINDPGIWYDYLDLLRGFGKDIHSPKYICPENLKAEHDRYVEKRRIQREQEKIQDLQKQNENYIKRMSRFLSLEFIDGDLSIKPLQNVDEFKQEGKELKHCVFTNNYHLKTNSLLLSARINGVRTETIEIEMITWSIVQARGIHNDNSKHHDRILELMKKSIPAIRKASQYRKSKPLKQSA</sequence>
<feature type="coiled-coil region" evidence="1">
    <location>
        <begin position="291"/>
        <end position="325"/>
    </location>
</feature>
<protein>
    <submittedName>
        <fullName evidence="2">PcfJ domain-containing protein</fullName>
    </submittedName>
</protein>
<name>A0ABT6XMN9_9FLAO</name>
<dbReference type="InterPro" id="IPR025586">
    <property type="entry name" value="PcfJ"/>
</dbReference>
<organism evidence="2 3">
    <name type="scientific">Flavobacterium sedimenticola</name>
    <dbReference type="NCBI Taxonomy" id="3043286"/>
    <lineage>
        <taxon>Bacteria</taxon>
        <taxon>Pseudomonadati</taxon>
        <taxon>Bacteroidota</taxon>
        <taxon>Flavobacteriia</taxon>
        <taxon>Flavobacteriales</taxon>
        <taxon>Flavobacteriaceae</taxon>
        <taxon>Flavobacterium</taxon>
    </lineage>
</organism>
<dbReference type="Pfam" id="PF14284">
    <property type="entry name" value="PcfJ"/>
    <property type="match status" value="1"/>
</dbReference>
<reference evidence="2 3" key="1">
    <citation type="submission" date="2023-05" db="EMBL/GenBank/DDBJ databases">
        <title>Flavobacterium sedimenti sp. nov., isolated from the sediment.</title>
        <authorList>
            <person name="Wu N."/>
        </authorList>
    </citation>
    <scope>NUCLEOTIDE SEQUENCE [LARGE SCALE GENOMIC DNA]</scope>
    <source>
        <strain evidence="2 3">YZ-48</strain>
    </source>
</reference>
<proteinExistence type="predicted"/>
<dbReference type="EMBL" id="JASGBP010000001">
    <property type="protein sequence ID" value="MDI9256345.1"/>
    <property type="molecule type" value="Genomic_DNA"/>
</dbReference>
<keyword evidence="1" id="KW-0175">Coiled coil</keyword>
<dbReference type="Proteomes" id="UP001230035">
    <property type="component" value="Unassembled WGS sequence"/>
</dbReference>
<gene>
    <name evidence="2" type="ORF">QHT84_02835</name>
</gene>
<evidence type="ECO:0000313" key="2">
    <source>
        <dbReference type="EMBL" id="MDI9256345.1"/>
    </source>
</evidence>
<dbReference type="RefSeq" id="WP_283238024.1">
    <property type="nucleotide sequence ID" value="NZ_JASGBP010000001.1"/>
</dbReference>